<name>A0A2P7U252_9NEIS</name>
<evidence type="ECO:0000313" key="2">
    <source>
        <dbReference type="Proteomes" id="UP000241868"/>
    </source>
</evidence>
<proteinExistence type="predicted"/>
<reference evidence="1 2" key="1">
    <citation type="submission" date="2018-03" db="EMBL/GenBank/DDBJ databases">
        <title>Neisseria weixii sp. nov., isolated from the intestinal contents of Tibetan Plateau pika (Ochotona curzoniae) in Yushu, Qinghai Province, China.</title>
        <authorList>
            <person name="Gui Z."/>
        </authorList>
    </citation>
    <scope>NUCLEOTIDE SEQUENCE [LARGE SCALE GENOMIC DNA]</scope>
    <source>
        <strain evidence="1 2">ATCC 51483</strain>
    </source>
</reference>
<comment type="caution">
    <text evidence="1">The sequence shown here is derived from an EMBL/GenBank/DDBJ whole genome shotgun (WGS) entry which is preliminary data.</text>
</comment>
<sequence length="80" mass="8695">MALHQIEHGIDFARIGKHFAVFGHAFFGFNLHGTPPHRQTNSPNAITVCSDGMTVGLFGMEIGIMKMGIRPSENDGRNSA</sequence>
<gene>
    <name evidence="1" type="ORF">C7N83_02740</name>
</gene>
<dbReference type="AlphaFoldDB" id="A0A2P7U252"/>
<dbReference type="EMBL" id="PXYY01000009">
    <property type="protein sequence ID" value="PSJ81062.1"/>
    <property type="molecule type" value="Genomic_DNA"/>
</dbReference>
<dbReference type="Proteomes" id="UP000241868">
    <property type="component" value="Unassembled WGS sequence"/>
</dbReference>
<organism evidence="1 2">
    <name type="scientific">Neisseria iguanae</name>
    <dbReference type="NCBI Taxonomy" id="90242"/>
    <lineage>
        <taxon>Bacteria</taxon>
        <taxon>Pseudomonadati</taxon>
        <taxon>Pseudomonadota</taxon>
        <taxon>Betaproteobacteria</taxon>
        <taxon>Neisseriales</taxon>
        <taxon>Neisseriaceae</taxon>
        <taxon>Neisseria</taxon>
    </lineage>
</organism>
<keyword evidence="2" id="KW-1185">Reference proteome</keyword>
<evidence type="ECO:0000313" key="1">
    <source>
        <dbReference type="EMBL" id="PSJ81062.1"/>
    </source>
</evidence>
<protein>
    <submittedName>
        <fullName evidence="1">Uncharacterized protein</fullName>
    </submittedName>
</protein>
<accession>A0A2P7U252</accession>